<accession>A0A6G8AYM9</accession>
<dbReference type="Proteomes" id="UP000500741">
    <property type="component" value="Chromosome"/>
</dbReference>
<evidence type="ECO:0000313" key="2">
    <source>
        <dbReference type="Proteomes" id="UP000500741"/>
    </source>
</evidence>
<evidence type="ECO:0000313" key="1">
    <source>
        <dbReference type="EMBL" id="QIL50069.1"/>
    </source>
</evidence>
<protein>
    <submittedName>
        <fullName evidence="1">Uncharacterized protein</fullName>
    </submittedName>
</protein>
<dbReference type="AlphaFoldDB" id="A0A6G8AYM9"/>
<gene>
    <name evidence="1" type="ORF">G7084_01280</name>
</gene>
<reference evidence="1 2" key="1">
    <citation type="submission" date="2020-03" db="EMBL/GenBank/DDBJ databases">
        <title>Weissella sp. nov., isolated from Cybister lewisianus.</title>
        <authorList>
            <person name="Hyun D.-W."/>
            <person name="Bae J.-W."/>
        </authorList>
    </citation>
    <scope>NUCLEOTIDE SEQUENCE [LARGE SCALE GENOMIC DNA]</scope>
    <source>
        <strain evidence="1 2">HDW19</strain>
    </source>
</reference>
<sequence>MTKYYSFNVVGNPSRLKGGCPGCENELTGTEDFCSNCGLYLINRCTGFSFMELVSATEFGLSNGNPLDTDSEWKIDMHVIDKYKKYSGCGAYCSGKSRHCPKCGSTTTFELQSMFDDLINKAKGTTAHNPYLAKIIKNRLS</sequence>
<name>A0A6G8AYM9_9LACO</name>
<dbReference type="KEGG" id="wco:G7084_01280"/>
<dbReference type="EMBL" id="CP049888">
    <property type="protein sequence ID" value="QIL50069.1"/>
    <property type="molecule type" value="Genomic_DNA"/>
</dbReference>
<proteinExistence type="predicted"/>
<organism evidence="1 2">
    <name type="scientific">Weissella coleopterorum</name>
    <dbReference type="NCBI Taxonomy" id="2714949"/>
    <lineage>
        <taxon>Bacteria</taxon>
        <taxon>Bacillati</taxon>
        <taxon>Bacillota</taxon>
        <taxon>Bacilli</taxon>
        <taxon>Lactobacillales</taxon>
        <taxon>Lactobacillaceae</taxon>
        <taxon>Weissella</taxon>
    </lineage>
</organism>
<keyword evidence="2" id="KW-1185">Reference proteome</keyword>
<dbReference type="RefSeq" id="WP_166009312.1">
    <property type="nucleotide sequence ID" value="NZ_CP049888.1"/>
</dbReference>